<dbReference type="InterPro" id="IPR002937">
    <property type="entry name" value="Amino_oxidase"/>
</dbReference>
<evidence type="ECO:0000256" key="1">
    <source>
        <dbReference type="ARBA" id="ARBA00001974"/>
    </source>
</evidence>
<dbReference type="EMBL" id="CP069127">
    <property type="protein sequence ID" value="QRG66478.1"/>
    <property type="molecule type" value="Genomic_DNA"/>
</dbReference>
<keyword evidence="3" id="KW-0560">Oxidoreductase</keyword>
<dbReference type="PROSITE" id="PS51318">
    <property type="entry name" value="TAT"/>
    <property type="match status" value="1"/>
</dbReference>
<evidence type="ECO:0000256" key="2">
    <source>
        <dbReference type="ARBA" id="ARBA00005995"/>
    </source>
</evidence>
<evidence type="ECO:0000313" key="5">
    <source>
        <dbReference type="EMBL" id="QRG66478.1"/>
    </source>
</evidence>
<evidence type="ECO:0000259" key="4">
    <source>
        <dbReference type="Pfam" id="PF01593"/>
    </source>
</evidence>
<dbReference type="InterPro" id="IPR036188">
    <property type="entry name" value="FAD/NAD-bd_sf"/>
</dbReference>
<comment type="similarity">
    <text evidence="2">Belongs to the flavin monoamine oxidase family.</text>
</comment>
<sequence>MSKTPLICDLQEAASVAQEAHERNIPVKQVIEERAEKAISRREFLKHTATIAAAVAVPTILWDWGGNLARAEASTKVVVVGAGLAGLTCAYRLKQAGIIADVYEASDRVGGRCWTRRGDFADDQIAEHGGELIDNSHIQIKQLAQELGLKLDNLHRAEKNGSEVFYYFDGEAYTYEEATNDIKRIWQKIHWDVTAAGFPTLYHSYTDRGRELDSMSIIDWIEETVRGGMDSKLGKLLDVAYTTMYGGEASDQSALNLLYLLGYRGQGNFRMFGPSNEKFHVRGGNDQIPSKLKRKLGDQILTNHELVAIKRKSDGTYTLTFDSDSGSKEVSADKVVITIPFSILRSSVDFRRAGFRSLKETAIEEYGMGTNSKLHLQFTERHWESFGCNGETFSETGYQQTWDVTRAQPGDSGILVNYTGGNYGAAFDEGSNRELAKRFLSQVEPVLPGISEKWNGKVTLDFWPGYRWTKGSYSYYRVGQYTKFCGIEREREGNCYFAGEHTSLDFQGYLNGAVETGERAAKEVLEDLKAEARR</sequence>
<dbReference type="Gene3D" id="3.90.660.10">
    <property type="match status" value="1"/>
</dbReference>
<dbReference type="InterPro" id="IPR050703">
    <property type="entry name" value="Flavin_MAO"/>
</dbReference>
<dbReference type="Gene3D" id="1.10.405.10">
    <property type="entry name" value="Guanine Nucleotide Dissociation Inhibitor, domain 1"/>
    <property type="match status" value="1"/>
</dbReference>
<evidence type="ECO:0000256" key="3">
    <source>
        <dbReference type="ARBA" id="ARBA00023002"/>
    </source>
</evidence>
<dbReference type="Proteomes" id="UP000596248">
    <property type="component" value="Chromosome"/>
</dbReference>
<dbReference type="NCBIfam" id="TIGR01409">
    <property type="entry name" value="TAT_signal_seq"/>
    <property type="match status" value="1"/>
</dbReference>
<evidence type="ECO:0000313" key="6">
    <source>
        <dbReference type="Proteomes" id="UP000596248"/>
    </source>
</evidence>
<reference evidence="5 6" key="1">
    <citation type="submission" date="2021-01" db="EMBL/GenBank/DDBJ databases">
        <title>Identification of strong promoters based on the transcriptome of Brevibacillus choshinensis.</title>
        <authorList>
            <person name="Yao D."/>
            <person name="Zhang K."/>
            <person name="Wu J."/>
        </authorList>
    </citation>
    <scope>NUCLEOTIDE SEQUENCE [LARGE SCALE GENOMIC DNA]</scope>
    <source>
        <strain evidence="5 6">HPD31-SP3</strain>
    </source>
</reference>
<dbReference type="PANTHER" id="PTHR43563:SF1">
    <property type="entry name" value="AMINE OXIDASE [FLAVIN-CONTAINING] B"/>
    <property type="match status" value="1"/>
</dbReference>
<dbReference type="SUPFAM" id="SSF51905">
    <property type="entry name" value="FAD/NAD(P)-binding domain"/>
    <property type="match status" value="1"/>
</dbReference>
<feature type="domain" description="Amine oxidase" evidence="4">
    <location>
        <begin position="84"/>
        <end position="525"/>
    </location>
</feature>
<dbReference type="SUPFAM" id="SSF54373">
    <property type="entry name" value="FAD-linked reductases, C-terminal domain"/>
    <property type="match status" value="1"/>
</dbReference>
<dbReference type="RefSeq" id="WP_203353544.1">
    <property type="nucleotide sequence ID" value="NZ_CP069127.1"/>
</dbReference>
<keyword evidence="6" id="KW-1185">Reference proteome</keyword>
<accession>A0ABX7FJU8</accession>
<proteinExistence type="inferred from homology"/>
<dbReference type="InterPro" id="IPR006311">
    <property type="entry name" value="TAT_signal"/>
</dbReference>
<dbReference type="InterPro" id="IPR019546">
    <property type="entry name" value="TAT_signal_bac_arc"/>
</dbReference>
<name>A0ABX7FJU8_BRECH</name>
<dbReference type="PANTHER" id="PTHR43563">
    <property type="entry name" value="AMINE OXIDASE"/>
    <property type="match status" value="1"/>
</dbReference>
<comment type="cofactor">
    <cofactor evidence="1">
        <name>FAD</name>
        <dbReference type="ChEBI" id="CHEBI:57692"/>
    </cofactor>
</comment>
<dbReference type="PRINTS" id="PR00757">
    <property type="entry name" value="AMINEOXDASEF"/>
</dbReference>
<dbReference type="InterPro" id="IPR001613">
    <property type="entry name" value="Flavin_amine_oxidase"/>
</dbReference>
<organism evidence="5 6">
    <name type="scientific">Brevibacillus choshinensis</name>
    <dbReference type="NCBI Taxonomy" id="54911"/>
    <lineage>
        <taxon>Bacteria</taxon>
        <taxon>Bacillati</taxon>
        <taxon>Bacillota</taxon>
        <taxon>Bacilli</taxon>
        <taxon>Bacillales</taxon>
        <taxon>Paenibacillaceae</taxon>
        <taxon>Brevibacillus</taxon>
    </lineage>
</organism>
<protein>
    <submittedName>
        <fullName evidence="5">FAD-dependent oxidoreductase</fullName>
    </submittedName>
</protein>
<dbReference type="Gene3D" id="3.50.50.60">
    <property type="entry name" value="FAD/NAD(P)-binding domain"/>
    <property type="match status" value="1"/>
</dbReference>
<gene>
    <name evidence="5" type="ORF">JNE38_23595</name>
</gene>
<dbReference type="Pfam" id="PF01593">
    <property type="entry name" value="Amino_oxidase"/>
    <property type="match status" value="1"/>
</dbReference>